<protein>
    <recommendedName>
        <fullName evidence="4">Nudix hydrolase domain-containing protein</fullName>
    </recommendedName>
</protein>
<dbReference type="InterPro" id="IPR000086">
    <property type="entry name" value="NUDIX_hydrolase_dom"/>
</dbReference>
<dbReference type="Pfam" id="PF00293">
    <property type="entry name" value="NUDIX"/>
    <property type="match status" value="1"/>
</dbReference>
<comment type="caution">
    <text evidence="5">The sequence shown here is derived from an EMBL/GenBank/DDBJ whole genome shotgun (WGS) entry which is preliminary data.</text>
</comment>
<dbReference type="SUPFAM" id="SSF55811">
    <property type="entry name" value="Nudix"/>
    <property type="match status" value="1"/>
</dbReference>
<dbReference type="HAMAP" id="MF_00298">
    <property type="entry name" value="Nudix_RppH"/>
    <property type="match status" value="1"/>
</dbReference>
<keyword evidence="2 3" id="KW-0378">Hydrolase</keyword>
<gene>
    <name evidence="5" type="ORF">CYMTET_28639</name>
</gene>
<name>A0AAE0FMI3_9CHLO</name>
<dbReference type="GO" id="GO:0034432">
    <property type="term" value="F:bis(5'-adenosyl)-pentaphosphatase activity"/>
    <property type="evidence" value="ECO:0007669"/>
    <property type="project" value="TreeGrafter"/>
</dbReference>
<organism evidence="5 6">
    <name type="scientific">Cymbomonas tetramitiformis</name>
    <dbReference type="NCBI Taxonomy" id="36881"/>
    <lineage>
        <taxon>Eukaryota</taxon>
        <taxon>Viridiplantae</taxon>
        <taxon>Chlorophyta</taxon>
        <taxon>Pyramimonadophyceae</taxon>
        <taxon>Pyramimonadales</taxon>
        <taxon>Pyramimonadaceae</taxon>
        <taxon>Cymbomonas</taxon>
    </lineage>
</organism>
<evidence type="ECO:0000256" key="2">
    <source>
        <dbReference type="ARBA" id="ARBA00022801"/>
    </source>
</evidence>
<dbReference type="InterPro" id="IPR020476">
    <property type="entry name" value="Nudix_hydrolase"/>
</dbReference>
<evidence type="ECO:0000313" key="5">
    <source>
        <dbReference type="EMBL" id="KAK3262514.1"/>
    </source>
</evidence>
<comment type="cofactor">
    <cofactor evidence="1">
        <name>Mn(2+)</name>
        <dbReference type="ChEBI" id="CHEBI:29035"/>
    </cofactor>
</comment>
<dbReference type="InterPro" id="IPR015797">
    <property type="entry name" value="NUDIX_hydrolase-like_dom_sf"/>
</dbReference>
<evidence type="ECO:0000313" key="6">
    <source>
        <dbReference type="Proteomes" id="UP001190700"/>
    </source>
</evidence>
<evidence type="ECO:0000259" key="4">
    <source>
        <dbReference type="PROSITE" id="PS51462"/>
    </source>
</evidence>
<dbReference type="NCBIfam" id="NF001938">
    <property type="entry name" value="PRK00714.1-5"/>
    <property type="match status" value="1"/>
</dbReference>
<dbReference type="InterPro" id="IPR020084">
    <property type="entry name" value="NUDIX_hydrolase_CS"/>
</dbReference>
<reference evidence="5 6" key="1">
    <citation type="journal article" date="2015" name="Genome Biol. Evol.">
        <title>Comparative Genomics of a Bacterivorous Green Alga Reveals Evolutionary Causalities and Consequences of Phago-Mixotrophic Mode of Nutrition.</title>
        <authorList>
            <person name="Burns J.A."/>
            <person name="Paasch A."/>
            <person name="Narechania A."/>
            <person name="Kim E."/>
        </authorList>
    </citation>
    <scope>NUCLEOTIDE SEQUENCE [LARGE SCALE GENOMIC DNA]</scope>
    <source>
        <strain evidence="5 6">PLY_AMNH</strain>
    </source>
</reference>
<sequence>MLLKLNLPLAKDASFRAVPTLAGGCKPLACARSWRALPIHRSKLSESRSVDHLVCRSATRVAATHDTPSDGYRLNVGVCLVNLAGDVFVARRADLGKEFNLAWQMPQGGIDKGEDPAHAAKRELLEETGVSSASILGQTTGWLYYNFPAELMARWVAEGRGWGGKFKGQAQKWYLMRFEGEESEIDLSGIGEAREFTEYKWMPMDQISQEVVPFKREVYEQVAKQFGPMLLDGVTS</sequence>
<evidence type="ECO:0000256" key="3">
    <source>
        <dbReference type="RuleBase" id="RU003476"/>
    </source>
</evidence>
<dbReference type="Proteomes" id="UP001190700">
    <property type="component" value="Unassembled WGS sequence"/>
</dbReference>
<dbReference type="PROSITE" id="PS51462">
    <property type="entry name" value="NUDIX"/>
    <property type="match status" value="1"/>
</dbReference>
<dbReference type="GO" id="GO:0008893">
    <property type="term" value="F:guanosine-3',5'-bis(diphosphate) 3'-diphosphatase activity"/>
    <property type="evidence" value="ECO:0007669"/>
    <property type="project" value="TreeGrafter"/>
</dbReference>
<dbReference type="GO" id="GO:0009507">
    <property type="term" value="C:chloroplast"/>
    <property type="evidence" value="ECO:0007669"/>
    <property type="project" value="TreeGrafter"/>
</dbReference>
<dbReference type="EMBL" id="LGRX02016139">
    <property type="protein sequence ID" value="KAK3262514.1"/>
    <property type="molecule type" value="Genomic_DNA"/>
</dbReference>
<keyword evidence="6" id="KW-1185">Reference proteome</keyword>
<dbReference type="PANTHER" id="PTHR11839:SF22">
    <property type="entry name" value="NUDIX HYDROLASE 26, CHLOROPLASTIC"/>
    <property type="match status" value="1"/>
</dbReference>
<dbReference type="PANTHER" id="PTHR11839">
    <property type="entry name" value="UDP/ADP-SUGAR PYROPHOSPHATASE"/>
    <property type="match status" value="1"/>
</dbReference>
<dbReference type="CDD" id="cd03671">
    <property type="entry name" value="NUDIX_Ap4A_hydrolase_plant_like"/>
    <property type="match status" value="1"/>
</dbReference>
<accession>A0AAE0FMI3</accession>
<dbReference type="PRINTS" id="PR00502">
    <property type="entry name" value="NUDIXFAMILY"/>
</dbReference>
<dbReference type="PROSITE" id="PS00893">
    <property type="entry name" value="NUDIX_BOX"/>
    <property type="match status" value="1"/>
</dbReference>
<feature type="domain" description="Nudix hydrolase" evidence="4">
    <location>
        <begin position="71"/>
        <end position="224"/>
    </location>
</feature>
<proteinExistence type="inferred from homology"/>
<comment type="similarity">
    <text evidence="3">Belongs to the Nudix hydrolase family.</text>
</comment>
<dbReference type="AlphaFoldDB" id="A0AAE0FMI3"/>
<dbReference type="GO" id="GO:0019693">
    <property type="term" value="P:ribose phosphate metabolic process"/>
    <property type="evidence" value="ECO:0007669"/>
    <property type="project" value="TreeGrafter"/>
</dbReference>
<dbReference type="InterPro" id="IPR022927">
    <property type="entry name" value="RppH"/>
</dbReference>
<dbReference type="Gene3D" id="3.90.79.10">
    <property type="entry name" value="Nucleoside Triphosphate Pyrophosphohydrolase"/>
    <property type="match status" value="1"/>
</dbReference>
<evidence type="ECO:0000256" key="1">
    <source>
        <dbReference type="ARBA" id="ARBA00001936"/>
    </source>
</evidence>
<dbReference type="GO" id="GO:0006753">
    <property type="term" value="P:nucleoside phosphate metabolic process"/>
    <property type="evidence" value="ECO:0007669"/>
    <property type="project" value="TreeGrafter"/>
</dbReference>